<evidence type="ECO:0000259" key="4">
    <source>
        <dbReference type="SMART" id="SM00922"/>
    </source>
</evidence>
<dbReference type="GO" id="GO:0000287">
    <property type="term" value="F:magnesium ion binding"/>
    <property type="evidence" value="ECO:0007669"/>
    <property type="project" value="TreeGrafter"/>
</dbReference>
<gene>
    <name evidence="5" type="ORF">GALL_12980</name>
</gene>
<evidence type="ECO:0000256" key="2">
    <source>
        <dbReference type="ARBA" id="ARBA00022723"/>
    </source>
</evidence>
<dbReference type="InterPro" id="IPR013342">
    <property type="entry name" value="Mandelate_racemase_C"/>
</dbReference>
<dbReference type="SUPFAM" id="SSF51604">
    <property type="entry name" value="Enolase C-terminal domain-like"/>
    <property type="match status" value="1"/>
</dbReference>
<dbReference type="PROSITE" id="PS00908">
    <property type="entry name" value="MR_MLE_1"/>
    <property type="match status" value="1"/>
</dbReference>
<dbReference type="CDD" id="cd03316">
    <property type="entry name" value="MR_like"/>
    <property type="match status" value="1"/>
</dbReference>
<evidence type="ECO:0000313" key="5">
    <source>
        <dbReference type="EMBL" id="OIR18955.1"/>
    </source>
</evidence>
<dbReference type="AlphaFoldDB" id="A0A1J5TFT1"/>
<dbReference type="InterPro" id="IPR029065">
    <property type="entry name" value="Enolase_C-like"/>
</dbReference>
<dbReference type="PANTHER" id="PTHR13794:SF58">
    <property type="entry name" value="MITOCHONDRIAL ENOLASE SUPERFAMILY MEMBER 1"/>
    <property type="match status" value="1"/>
</dbReference>
<proteinExistence type="predicted"/>
<dbReference type="SMART" id="SM00922">
    <property type="entry name" value="MR_MLE"/>
    <property type="match status" value="1"/>
</dbReference>
<dbReference type="GO" id="GO:0050023">
    <property type="term" value="F:L-fuconate dehydratase activity"/>
    <property type="evidence" value="ECO:0007669"/>
    <property type="project" value="UniProtKB-EC"/>
</dbReference>
<dbReference type="Pfam" id="PF13378">
    <property type="entry name" value="MR_MLE_C"/>
    <property type="match status" value="1"/>
</dbReference>
<evidence type="ECO:0000256" key="1">
    <source>
        <dbReference type="ARBA" id="ARBA00001946"/>
    </source>
</evidence>
<dbReference type="GO" id="GO:0009063">
    <property type="term" value="P:amino acid catabolic process"/>
    <property type="evidence" value="ECO:0007669"/>
    <property type="project" value="InterPro"/>
</dbReference>
<dbReference type="InterPro" id="IPR029017">
    <property type="entry name" value="Enolase-like_N"/>
</dbReference>
<dbReference type="SFLD" id="SFLDS00001">
    <property type="entry name" value="Enolase"/>
    <property type="match status" value="1"/>
</dbReference>
<dbReference type="Pfam" id="PF02746">
    <property type="entry name" value="MR_MLE_N"/>
    <property type="match status" value="1"/>
</dbReference>
<dbReference type="InterPro" id="IPR013341">
    <property type="entry name" value="Mandelate_racemase_N_dom"/>
</dbReference>
<dbReference type="PROSITE" id="PS00909">
    <property type="entry name" value="MR_MLE_2"/>
    <property type="match status" value="1"/>
</dbReference>
<dbReference type="SUPFAM" id="SSF54826">
    <property type="entry name" value="Enolase N-terminal domain-like"/>
    <property type="match status" value="1"/>
</dbReference>
<feature type="domain" description="Mandelate racemase/muconate lactonizing enzyme C-terminal" evidence="4">
    <location>
        <begin position="182"/>
        <end position="280"/>
    </location>
</feature>
<dbReference type="Gene3D" id="3.30.390.10">
    <property type="entry name" value="Enolase-like, N-terminal domain"/>
    <property type="match status" value="1"/>
</dbReference>
<keyword evidence="3" id="KW-0460">Magnesium</keyword>
<accession>A0A1J5TFT1</accession>
<protein>
    <submittedName>
        <fullName evidence="5">L-fuconate dehydratase</fullName>
        <ecNumber evidence="5">4.2.1.68</ecNumber>
    </submittedName>
</protein>
<dbReference type="GO" id="GO:0016052">
    <property type="term" value="P:carbohydrate catabolic process"/>
    <property type="evidence" value="ECO:0007669"/>
    <property type="project" value="TreeGrafter"/>
</dbReference>
<dbReference type="SFLD" id="SFLDG00179">
    <property type="entry name" value="mandelate_racemase"/>
    <property type="match status" value="1"/>
</dbReference>
<organism evidence="5">
    <name type="scientific">mine drainage metagenome</name>
    <dbReference type="NCBI Taxonomy" id="410659"/>
    <lineage>
        <taxon>unclassified sequences</taxon>
        <taxon>metagenomes</taxon>
        <taxon>ecological metagenomes</taxon>
    </lineage>
</organism>
<dbReference type="InterPro" id="IPR046945">
    <property type="entry name" value="RHMD-like"/>
</dbReference>
<dbReference type="Gene3D" id="3.20.20.120">
    <property type="entry name" value="Enolase-like C-terminal domain"/>
    <property type="match status" value="1"/>
</dbReference>
<sequence>MTVTNRGNCSAPHSGRILPDLGAFSPTTSAMIITKLEPFILHAPVTRGSIADSTHRLSHWGAPGVAIHTDTGLVGYGFSGTHAHLPTDRLIVDCIVNSYGPLLLGRDPREVRALWELMHKKSEIYWVGRSGITHLALGAIDIALWDLSAKAAGLPLWKLLGGSASKKVEAYNTDGGWLNWSLETVVDDCRRLVESEGYRAVKLKVGGPNPREDLRRVEAVRRALGPDVRIMTDANGRWTLPQAVQTAGRLAEFDITWIEEPLAFDDVLGHRRLAETIATPIALGEQLYLSAQFRDFIHAGAVHYVQPDVVRLAGVTEFWEVADMARCYNLPVAPHVGDMCQVHQHLCFAHPSCSLLEYIPWLHDWMEHPARIEAGNYVAPEVPGAGTTPSRRAFAEINRI</sequence>
<name>A0A1J5TFT1_9ZZZZ</name>
<evidence type="ECO:0000256" key="3">
    <source>
        <dbReference type="ARBA" id="ARBA00022842"/>
    </source>
</evidence>
<dbReference type="InterPro" id="IPR036849">
    <property type="entry name" value="Enolase-like_C_sf"/>
</dbReference>
<dbReference type="EC" id="4.2.1.68" evidence="5"/>
<comment type="cofactor">
    <cofactor evidence="1">
        <name>Mg(2+)</name>
        <dbReference type="ChEBI" id="CHEBI:18420"/>
    </cofactor>
</comment>
<dbReference type="PANTHER" id="PTHR13794">
    <property type="entry name" value="ENOLASE SUPERFAMILY, MANDELATE RACEMASE"/>
    <property type="match status" value="1"/>
</dbReference>
<dbReference type="InterPro" id="IPR018110">
    <property type="entry name" value="Mandel_Rmase/mucon_lact_enz_CS"/>
</dbReference>
<keyword evidence="5" id="KW-0456">Lyase</keyword>
<reference evidence="5" key="1">
    <citation type="submission" date="2016-10" db="EMBL/GenBank/DDBJ databases">
        <title>Sequence of Gallionella enrichment culture.</title>
        <authorList>
            <person name="Poehlein A."/>
            <person name="Muehling M."/>
            <person name="Daniel R."/>
        </authorList>
    </citation>
    <scope>NUCLEOTIDE SEQUENCE</scope>
</reference>
<keyword evidence="2" id="KW-0479">Metal-binding</keyword>
<comment type="caution">
    <text evidence="5">The sequence shown here is derived from an EMBL/GenBank/DDBJ whole genome shotgun (WGS) entry which is preliminary data.</text>
</comment>
<dbReference type="EMBL" id="MLJW01000002">
    <property type="protein sequence ID" value="OIR18955.1"/>
    <property type="molecule type" value="Genomic_DNA"/>
</dbReference>